<dbReference type="Gene3D" id="3.10.580.10">
    <property type="entry name" value="CBS-domain"/>
    <property type="match status" value="1"/>
</dbReference>
<evidence type="ECO:0000256" key="3">
    <source>
        <dbReference type="ARBA" id="ARBA00022448"/>
    </source>
</evidence>
<dbReference type="CDD" id="cd04606">
    <property type="entry name" value="CBS_pair_Mg_transporter"/>
    <property type="match status" value="1"/>
</dbReference>
<evidence type="ECO:0000259" key="10">
    <source>
        <dbReference type="PROSITE" id="PS51371"/>
    </source>
</evidence>
<dbReference type="InterPro" id="IPR046342">
    <property type="entry name" value="CBS_dom_sf"/>
</dbReference>
<evidence type="ECO:0000313" key="11">
    <source>
        <dbReference type="EMBL" id="ESK66164.1"/>
    </source>
</evidence>
<dbReference type="InterPro" id="IPR006668">
    <property type="entry name" value="Mg_transptr_MgtE_intracell_dom"/>
</dbReference>
<comment type="subcellular location">
    <subcellularLocation>
        <location evidence="9">Cell membrane</location>
        <topology evidence="9">Multi-pass membrane protein</topology>
    </subcellularLocation>
    <subcellularLocation>
        <location evidence="1">Membrane</location>
        <topology evidence="1">Multi-pass membrane protein</topology>
    </subcellularLocation>
</comment>
<dbReference type="STRING" id="592010.GCWU000182_000507"/>
<dbReference type="Gene3D" id="1.25.60.10">
    <property type="entry name" value="MgtE N-terminal domain-like"/>
    <property type="match status" value="1"/>
</dbReference>
<evidence type="ECO:0000256" key="2">
    <source>
        <dbReference type="ARBA" id="ARBA00009749"/>
    </source>
</evidence>
<dbReference type="GO" id="GO:0005886">
    <property type="term" value="C:plasma membrane"/>
    <property type="evidence" value="ECO:0007669"/>
    <property type="project" value="UniProtKB-SubCell"/>
</dbReference>
<dbReference type="Pfam" id="PF00571">
    <property type="entry name" value="CBS"/>
    <property type="match status" value="2"/>
</dbReference>
<feature type="transmembrane region" description="Helical" evidence="9">
    <location>
        <begin position="413"/>
        <end position="440"/>
    </location>
</feature>
<dbReference type="AlphaFoldDB" id="W1Q6E8"/>
<dbReference type="InterPro" id="IPR036739">
    <property type="entry name" value="SLC41_membr_dom_sf"/>
</dbReference>
<protein>
    <recommendedName>
        <fullName evidence="9">Magnesium transporter MgtE</fullName>
    </recommendedName>
</protein>
<evidence type="ECO:0000256" key="5">
    <source>
        <dbReference type="ARBA" id="ARBA00022842"/>
    </source>
</evidence>
<dbReference type="SMART" id="SM00116">
    <property type="entry name" value="CBS"/>
    <property type="match status" value="2"/>
</dbReference>
<evidence type="ECO:0000256" key="4">
    <source>
        <dbReference type="ARBA" id="ARBA00022692"/>
    </source>
</evidence>
<name>W1Q6E8_ABIDE</name>
<dbReference type="PROSITE" id="PS51371">
    <property type="entry name" value="CBS"/>
    <property type="match status" value="2"/>
</dbReference>
<comment type="subunit">
    <text evidence="9">Homodimer.</text>
</comment>
<accession>W1Q6E8</accession>
<feature type="domain" description="CBS" evidence="10">
    <location>
        <begin position="133"/>
        <end position="195"/>
    </location>
</feature>
<dbReference type="Pfam" id="PF01769">
    <property type="entry name" value="MgtE"/>
    <property type="match status" value="1"/>
</dbReference>
<dbReference type="GO" id="GO:0046872">
    <property type="term" value="F:metal ion binding"/>
    <property type="evidence" value="ECO:0007669"/>
    <property type="project" value="UniProtKB-KW"/>
</dbReference>
<dbReference type="eggNOG" id="COG2239">
    <property type="taxonomic scope" value="Bacteria"/>
</dbReference>
<dbReference type="RefSeq" id="WP_023391158.1">
    <property type="nucleotide sequence ID" value="NZ_KI535340.1"/>
</dbReference>
<evidence type="ECO:0000256" key="8">
    <source>
        <dbReference type="PROSITE-ProRule" id="PRU00703"/>
    </source>
</evidence>
<keyword evidence="9" id="KW-1003">Cell membrane</keyword>
<keyword evidence="4 9" id="KW-0812">Transmembrane</keyword>
<dbReference type="InterPro" id="IPR000644">
    <property type="entry name" value="CBS_dom"/>
</dbReference>
<feature type="transmembrane region" description="Helical" evidence="9">
    <location>
        <begin position="352"/>
        <end position="372"/>
    </location>
</feature>
<dbReference type="NCBIfam" id="TIGR00400">
    <property type="entry name" value="mgtE"/>
    <property type="match status" value="1"/>
</dbReference>
<keyword evidence="7 9" id="KW-0472">Membrane</keyword>
<keyword evidence="9" id="KW-0479">Metal-binding</keyword>
<dbReference type="InterPro" id="IPR038076">
    <property type="entry name" value="MgtE_N_sf"/>
</dbReference>
<evidence type="ECO:0000256" key="9">
    <source>
        <dbReference type="RuleBase" id="RU362011"/>
    </source>
</evidence>
<comment type="function">
    <text evidence="9">Acts as a magnesium transporter.</text>
</comment>
<sequence>MLVEEIQTALLNEHSEAIYRMIREHHPADIALALEELEDEEVFKFVSFISDKALALILETQISEELQVKIVEAVPFARMLNVFTYMSQDDIVDILGNLSIWQRKQFLNMMKNRDSDDLEKLLAYDPDTAGGLMTTEFIALNENLTVYEAFETIRKIAPEKEVIETLFVVDAKTLLKGTVDIRDIFTKSDQQKLSEILNPNVISVTPTTDQEEVSLIVTKYNLSVVPVVNNKNRILGIITNDDIIHVINEEYTEDMYLMGGVDSEETLDSPVFESVKRRLPWLVINLFTAFLASSVINLFSDTISQMVALAAAMPIVAGMGGNAGTQTVTIVVRALALGEVDWGDWRGMLKEIGAGFANGLITGGVAAIALMLMYGNVYLGVVIILAMIVDMVIAGIFGYFIPLAVKKFRGDPALVSTVFLTTATDVGGFFSFLGLATLFMPLLV</sequence>
<dbReference type="PANTHER" id="PTHR43773:SF1">
    <property type="entry name" value="MAGNESIUM TRANSPORTER MGTE"/>
    <property type="match status" value="1"/>
</dbReference>
<comment type="caution">
    <text evidence="9">Lacks conserved residue(s) required for the propagation of feature annotation.</text>
</comment>
<dbReference type="PANTHER" id="PTHR43773">
    <property type="entry name" value="MAGNESIUM TRANSPORTER MGTE"/>
    <property type="match status" value="1"/>
</dbReference>
<dbReference type="InterPro" id="IPR006669">
    <property type="entry name" value="MgtE_transporter"/>
</dbReference>
<keyword evidence="6 9" id="KW-1133">Transmembrane helix</keyword>
<evidence type="ECO:0000313" key="12">
    <source>
        <dbReference type="Proteomes" id="UP000019050"/>
    </source>
</evidence>
<keyword evidence="12" id="KW-1185">Reference proteome</keyword>
<dbReference type="Pfam" id="PF03448">
    <property type="entry name" value="MgtE_N"/>
    <property type="match status" value="1"/>
</dbReference>
<dbReference type="EMBL" id="ACIN03000003">
    <property type="protein sequence ID" value="ESK66164.1"/>
    <property type="molecule type" value="Genomic_DNA"/>
</dbReference>
<dbReference type="Proteomes" id="UP000019050">
    <property type="component" value="Unassembled WGS sequence"/>
</dbReference>
<dbReference type="GO" id="GO:0015095">
    <property type="term" value="F:magnesium ion transmembrane transporter activity"/>
    <property type="evidence" value="ECO:0007669"/>
    <property type="project" value="UniProtKB-UniRule"/>
</dbReference>
<dbReference type="SUPFAM" id="SSF161093">
    <property type="entry name" value="MgtE membrane domain-like"/>
    <property type="match status" value="1"/>
</dbReference>
<dbReference type="SUPFAM" id="SSF158791">
    <property type="entry name" value="MgtE N-terminal domain-like"/>
    <property type="match status" value="1"/>
</dbReference>
<feature type="domain" description="CBS" evidence="10">
    <location>
        <begin position="197"/>
        <end position="255"/>
    </location>
</feature>
<evidence type="ECO:0000256" key="7">
    <source>
        <dbReference type="ARBA" id="ARBA00023136"/>
    </source>
</evidence>
<organism evidence="11 12">
    <name type="scientific">Abiotrophia defectiva ATCC 49176</name>
    <dbReference type="NCBI Taxonomy" id="592010"/>
    <lineage>
        <taxon>Bacteria</taxon>
        <taxon>Bacillati</taxon>
        <taxon>Bacillota</taxon>
        <taxon>Bacilli</taxon>
        <taxon>Lactobacillales</taxon>
        <taxon>Aerococcaceae</taxon>
        <taxon>Abiotrophia</taxon>
    </lineage>
</organism>
<dbReference type="Gene3D" id="1.10.357.20">
    <property type="entry name" value="SLC41 divalent cation transporters, integral membrane domain"/>
    <property type="match status" value="1"/>
</dbReference>
<dbReference type="SMART" id="SM00924">
    <property type="entry name" value="MgtE_N"/>
    <property type="match status" value="1"/>
</dbReference>
<evidence type="ECO:0000256" key="1">
    <source>
        <dbReference type="ARBA" id="ARBA00004141"/>
    </source>
</evidence>
<feature type="transmembrane region" description="Helical" evidence="9">
    <location>
        <begin position="279"/>
        <end position="299"/>
    </location>
</feature>
<evidence type="ECO:0000256" key="6">
    <source>
        <dbReference type="ARBA" id="ARBA00022989"/>
    </source>
</evidence>
<dbReference type="InterPro" id="IPR006667">
    <property type="entry name" value="SLC41_membr_dom"/>
</dbReference>
<dbReference type="HOGENOM" id="CLU_037408_1_1_9"/>
<comment type="similarity">
    <text evidence="2 9">Belongs to the SLC41A transporter family.</text>
</comment>
<reference evidence="11" key="1">
    <citation type="submission" date="2013-06" db="EMBL/GenBank/DDBJ databases">
        <authorList>
            <person name="Weinstock G."/>
            <person name="Sodergren E."/>
            <person name="Clifton S."/>
            <person name="Fulton L."/>
            <person name="Fulton B."/>
            <person name="Courtney L."/>
            <person name="Fronick C."/>
            <person name="Harrison M."/>
            <person name="Strong C."/>
            <person name="Farmer C."/>
            <person name="Delahaunty K."/>
            <person name="Markovic C."/>
            <person name="Hall O."/>
            <person name="Minx P."/>
            <person name="Tomlinson C."/>
            <person name="Mitreva M."/>
            <person name="Nelson J."/>
            <person name="Hou S."/>
            <person name="Wollam A."/>
            <person name="Pepin K.H."/>
            <person name="Johnson M."/>
            <person name="Bhonagiri V."/>
            <person name="Nash W.E."/>
            <person name="Warren W."/>
            <person name="Chinwalla A."/>
            <person name="Mardis E.R."/>
            <person name="Wilson R.K."/>
        </authorList>
    </citation>
    <scope>NUCLEOTIDE SEQUENCE [LARGE SCALE GENOMIC DNA]</scope>
    <source>
        <strain evidence="11">ATCC 49176</strain>
    </source>
</reference>
<dbReference type="GeneID" id="84816604"/>
<comment type="caution">
    <text evidence="11">The sequence shown here is derived from an EMBL/GenBank/DDBJ whole genome shotgun (WGS) entry which is preliminary data.</text>
</comment>
<proteinExistence type="inferred from homology"/>
<keyword evidence="5 9" id="KW-0460">Magnesium</keyword>
<gene>
    <name evidence="11" type="ORF">GCWU000182_000507</name>
</gene>
<feature type="transmembrane region" description="Helical" evidence="9">
    <location>
        <begin position="378"/>
        <end position="401"/>
    </location>
</feature>
<keyword evidence="8" id="KW-0129">CBS domain</keyword>
<dbReference type="SUPFAM" id="SSF54631">
    <property type="entry name" value="CBS-domain pair"/>
    <property type="match status" value="1"/>
</dbReference>
<keyword evidence="3 9" id="KW-0813">Transport</keyword>
<dbReference type="OrthoDB" id="9790355at2"/>